<feature type="signal peptide" evidence="1">
    <location>
        <begin position="1"/>
        <end position="22"/>
    </location>
</feature>
<evidence type="ECO:0000313" key="4">
    <source>
        <dbReference type="Proteomes" id="UP000028712"/>
    </source>
</evidence>
<keyword evidence="5" id="KW-1185">Reference proteome</keyword>
<evidence type="ECO:0000313" key="2">
    <source>
        <dbReference type="EMBL" id="KFF13853.1"/>
    </source>
</evidence>
<organism evidence="2 4">
    <name type="scientific">Flavobacterium hydatis</name>
    <name type="common">Cytophaga aquatilis</name>
    <dbReference type="NCBI Taxonomy" id="991"/>
    <lineage>
        <taxon>Bacteria</taxon>
        <taxon>Pseudomonadati</taxon>
        <taxon>Bacteroidota</taxon>
        <taxon>Flavobacteriia</taxon>
        <taxon>Flavobacteriales</taxon>
        <taxon>Flavobacteriaceae</taxon>
        <taxon>Flavobacterium</taxon>
    </lineage>
</organism>
<comment type="caution">
    <text evidence="2">The sequence shown here is derived from an EMBL/GenBank/DDBJ whole genome shotgun (WGS) entry which is preliminary data.</text>
</comment>
<evidence type="ECO:0000313" key="5">
    <source>
        <dbReference type="Proteomes" id="UP000198424"/>
    </source>
</evidence>
<evidence type="ECO:0000313" key="3">
    <source>
        <dbReference type="EMBL" id="OXA84924.1"/>
    </source>
</evidence>
<dbReference type="AlphaFoldDB" id="A0A086AAY9"/>
<feature type="chain" id="PRO_5001802462" evidence="1">
    <location>
        <begin position="23"/>
        <end position="126"/>
    </location>
</feature>
<proteinExistence type="predicted"/>
<name>A0A086AAY9_FLAHY</name>
<dbReference type="EMBL" id="JPRM01000027">
    <property type="protein sequence ID" value="KFF13853.1"/>
    <property type="molecule type" value="Genomic_DNA"/>
</dbReference>
<protein>
    <submittedName>
        <fullName evidence="2">Secretion protein</fullName>
    </submittedName>
</protein>
<dbReference type="eggNOG" id="ENOG5032I44">
    <property type="taxonomic scope" value="Bacteria"/>
</dbReference>
<evidence type="ECO:0000256" key="1">
    <source>
        <dbReference type="SAM" id="SignalP"/>
    </source>
</evidence>
<dbReference type="Proteomes" id="UP000198424">
    <property type="component" value="Unassembled WGS sequence"/>
</dbReference>
<gene>
    <name evidence="3" type="ORF">B0A62_24795</name>
    <name evidence="2" type="ORF">IW20_17420</name>
</gene>
<keyword evidence="1" id="KW-0732">Signal</keyword>
<reference evidence="3 5" key="2">
    <citation type="submission" date="2016-11" db="EMBL/GenBank/DDBJ databases">
        <title>Whole genomes of Flavobacteriaceae.</title>
        <authorList>
            <person name="Stine C."/>
            <person name="Li C."/>
            <person name="Tadesse D."/>
        </authorList>
    </citation>
    <scope>NUCLEOTIDE SEQUENCE [LARGE SCALE GENOMIC DNA]</scope>
    <source>
        <strain evidence="3 5">ATCC 29551</strain>
    </source>
</reference>
<dbReference type="EMBL" id="MUGY01000062">
    <property type="protein sequence ID" value="OXA84924.1"/>
    <property type="molecule type" value="Genomic_DNA"/>
</dbReference>
<dbReference type="OrthoDB" id="1371166at2"/>
<accession>A0A086AAY9</accession>
<dbReference type="Proteomes" id="UP000028712">
    <property type="component" value="Unassembled WGS sequence"/>
</dbReference>
<reference evidence="2 4" key="1">
    <citation type="submission" date="2014-07" db="EMBL/GenBank/DDBJ databases">
        <title>Genome of Flavobacterium hydatis DSM 2063.</title>
        <authorList>
            <person name="Pipes S.E."/>
            <person name="Stropko S.J."/>
            <person name="Newman J.D."/>
        </authorList>
    </citation>
    <scope>NUCLEOTIDE SEQUENCE [LARGE SCALE GENOMIC DNA]</scope>
    <source>
        <strain evidence="2 4">DSM 2063</strain>
    </source>
</reference>
<dbReference type="RefSeq" id="WP_035624939.1">
    <property type="nucleotide sequence ID" value="NZ_JBEWQG010000026.1"/>
</dbReference>
<sequence length="126" mass="14140">MKKILGLSLVLVIFLTTMSTYAIDGKGDYILNIKTGNGKVVTFTLNGEQKSDFSILDKESRLIYKGATTNELETSKTLSLEEYPAGTYYLEFQDNAKKVKHEIIVKSSKANKTTDESFNQSPAFRR</sequence>